<reference evidence="5" key="1">
    <citation type="journal article" date="2019" name="Int. J. Syst. Evol. Microbiol.">
        <title>The Global Catalogue of Microorganisms (GCM) 10K type strain sequencing project: providing services to taxonomists for standard genome sequencing and annotation.</title>
        <authorList>
            <consortium name="The Broad Institute Genomics Platform"/>
            <consortium name="The Broad Institute Genome Sequencing Center for Infectious Disease"/>
            <person name="Wu L."/>
            <person name="Ma J."/>
        </authorList>
    </citation>
    <scope>NUCLEOTIDE SEQUENCE [LARGE SCALE GENOMIC DNA]</scope>
    <source>
        <strain evidence="5">JCM 12928</strain>
    </source>
</reference>
<dbReference type="SUPFAM" id="SSF48498">
    <property type="entry name" value="Tetracyclin repressor-like, C-terminal domain"/>
    <property type="match status" value="1"/>
</dbReference>
<comment type="caution">
    <text evidence="4">The sequence shown here is derived from an EMBL/GenBank/DDBJ whole genome shotgun (WGS) entry which is preliminary data.</text>
</comment>
<accession>A0ABP3RUN1</accession>
<keyword evidence="1 2" id="KW-0238">DNA-binding</keyword>
<evidence type="ECO:0000256" key="1">
    <source>
        <dbReference type="ARBA" id="ARBA00023125"/>
    </source>
</evidence>
<dbReference type="SUPFAM" id="SSF46689">
    <property type="entry name" value="Homeodomain-like"/>
    <property type="match status" value="1"/>
</dbReference>
<dbReference type="Pfam" id="PF00440">
    <property type="entry name" value="TetR_N"/>
    <property type="match status" value="1"/>
</dbReference>
<organism evidence="4 5">
    <name type="scientific">Brevundimonas kwangchunensis</name>
    <dbReference type="NCBI Taxonomy" id="322163"/>
    <lineage>
        <taxon>Bacteria</taxon>
        <taxon>Pseudomonadati</taxon>
        <taxon>Pseudomonadota</taxon>
        <taxon>Alphaproteobacteria</taxon>
        <taxon>Caulobacterales</taxon>
        <taxon>Caulobacteraceae</taxon>
        <taxon>Brevundimonas</taxon>
    </lineage>
</organism>
<gene>
    <name evidence="4" type="ORF">GCM10009422_11620</name>
</gene>
<dbReference type="Proteomes" id="UP001501352">
    <property type="component" value="Unassembled WGS sequence"/>
</dbReference>
<dbReference type="Gene3D" id="1.10.357.10">
    <property type="entry name" value="Tetracycline Repressor, domain 2"/>
    <property type="match status" value="1"/>
</dbReference>
<protein>
    <submittedName>
        <fullName evidence="4">TetR/AcrR family transcriptional regulator</fullName>
    </submittedName>
</protein>
<dbReference type="PANTHER" id="PTHR30055:SF223">
    <property type="entry name" value="HTH-TYPE TRANSCRIPTIONAL REGULATOR UIDR"/>
    <property type="match status" value="1"/>
</dbReference>
<evidence type="ECO:0000256" key="2">
    <source>
        <dbReference type="PROSITE-ProRule" id="PRU00335"/>
    </source>
</evidence>
<sequence>MDTSVHLGAIMDRPLRKDAADRRSALLRAAREVFAEEGIDAPLDRIAERAGVGRATLYRNFPGRTEIALAVLLDDVADLGERYAAPTAPDAFLDFIVDLSERLVRNTALGGVVRAAPSPDILTPLRAAMVKAAAPALKVSQAAGTVRADLQGSDIRVLAAMLGAGLHNATPAERNAIARRTLEFVLDAVRRSPGGAA</sequence>
<dbReference type="EMBL" id="BAAAGA010000002">
    <property type="protein sequence ID" value="GAA0617991.1"/>
    <property type="molecule type" value="Genomic_DNA"/>
</dbReference>
<dbReference type="InterPro" id="IPR009057">
    <property type="entry name" value="Homeodomain-like_sf"/>
</dbReference>
<dbReference type="PRINTS" id="PR00455">
    <property type="entry name" value="HTHTETR"/>
</dbReference>
<dbReference type="PROSITE" id="PS50977">
    <property type="entry name" value="HTH_TETR_2"/>
    <property type="match status" value="1"/>
</dbReference>
<dbReference type="PANTHER" id="PTHR30055">
    <property type="entry name" value="HTH-TYPE TRANSCRIPTIONAL REGULATOR RUTR"/>
    <property type="match status" value="1"/>
</dbReference>
<evidence type="ECO:0000259" key="3">
    <source>
        <dbReference type="PROSITE" id="PS50977"/>
    </source>
</evidence>
<evidence type="ECO:0000313" key="4">
    <source>
        <dbReference type="EMBL" id="GAA0617991.1"/>
    </source>
</evidence>
<dbReference type="InterPro" id="IPR001647">
    <property type="entry name" value="HTH_TetR"/>
</dbReference>
<dbReference type="InterPro" id="IPR050109">
    <property type="entry name" value="HTH-type_TetR-like_transc_reg"/>
</dbReference>
<dbReference type="InterPro" id="IPR036271">
    <property type="entry name" value="Tet_transcr_reg_TetR-rel_C_sf"/>
</dbReference>
<proteinExistence type="predicted"/>
<feature type="domain" description="HTH tetR-type" evidence="3">
    <location>
        <begin position="20"/>
        <end position="79"/>
    </location>
</feature>
<evidence type="ECO:0000313" key="5">
    <source>
        <dbReference type="Proteomes" id="UP001501352"/>
    </source>
</evidence>
<feature type="DNA-binding region" description="H-T-H motif" evidence="2">
    <location>
        <begin position="42"/>
        <end position="61"/>
    </location>
</feature>
<name>A0ABP3RUN1_9CAUL</name>
<keyword evidence="5" id="KW-1185">Reference proteome</keyword>